<dbReference type="SUPFAM" id="SSF52172">
    <property type="entry name" value="CheY-like"/>
    <property type="match status" value="1"/>
</dbReference>
<feature type="domain" description="Response regulatory" evidence="3">
    <location>
        <begin position="6"/>
        <end position="134"/>
    </location>
</feature>
<dbReference type="RefSeq" id="WP_136821952.1">
    <property type="nucleotide sequence ID" value="NZ_BMJX01000005.1"/>
</dbReference>
<evidence type="ECO:0000256" key="1">
    <source>
        <dbReference type="ARBA" id="ARBA00022553"/>
    </source>
</evidence>
<keyword evidence="1 2" id="KW-0597">Phosphoprotein</keyword>
<feature type="modified residue" description="4-aspartylphosphate" evidence="2">
    <location>
        <position position="64"/>
    </location>
</feature>
<dbReference type="Pfam" id="PF00072">
    <property type="entry name" value="Response_reg"/>
    <property type="match status" value="1"/>
</dbReference>
<name>A0A4U0GXP4_9SPHI</name>
<proteinExistence type="predicted"/>
<dbReference type="AlphaFoldDB" id="A0A4U0GXP4"/>
<dbReference type="PANTHER" id="PTHR44591:SF23">
    <property type="entry name" value="CHEY SUBFAMILY"/>
    <property type="match status" value="1"/>
</dbReference>
<organism evidence="4 5">
    <name type="scientific">Sphingobacterium alkalisoli</name>
    <dbReference type="NCBI Taxonomy" id="1874115"/>
    <lineage>
        <taxon>Bacteria</taxon>
        <taxon>Pseudomonadati</taxon>
        <taxon>Bacteroidota</taxon>
        <taxon>Sphingobacteriia</taxon>
        <taxon>Sphingobacteriales</taxon>
        <taxon>Sphingobacteriaceae</taxon>
        <taxon>Sphingobacterium</taxon>
    </lineage>
</organism>
<dbReference type="GO" id="GO:0000160">
    <property type="term" value="P:phosphorelay signal transduction system"/>
    <property type="evidence" value="ECO:0007669"/>
    <property type="project" value="InterPro"/>
</dbReference>
<keyword evidence="5" id="KW-1185">Reference proteome</keyword>
<accession>A0A4U0GXP4</accession>
<dbReference type="Gene3D" id="3.40.50.2300">
    <property type="match status" value="1"/>
</dbReference>
<reference evidence="4 5" key="1">
    <citation type="submission" date="2019-04" db="EMBL/GenBank/DDBJ databases">
        <title>Sphingobacterium olei sp. nov., isolated from oil-contaminated soil.</title>
        <authorList>
            <person name="Liu B."/>
        </authorList>
    </citation>
    <scope>NUCLEOTIDE SEQUENCE [LARGE SCALE GENOMIC DNA]</scope>
    <source>
        <strain evidence="4 5">Y3L14</strain>
    </source>
</reference>
<dbReference type="SMART" id="SM00448">
    <property type="entry name" value="REC"/>
    <property type="match status" value="1"/>
</dbReference>
<evidence type="ECO:0000256" key="2">
    <source>
        <dbReference type="PROSITE-ProRule" id="PRU00169"/>
    </source>
</evidence>
<dbReference type="PANTHER" id="PTHR44591">
    <property type="entry name" value="STRESS RESPONSE REGULATOR PROTEIN 1"/>
    <property type="match status" value="1"/>
</dbReference>
<dbReference type="InterPro" id="IPR001789">
    <property type="entry name" value="Sig_transdc_resp-reg_receiver"/>
</dbReference>
<dbReference type="OrthoDB" id="1121174at2"/>
<gene>
    <name evidence="4" type="ORF">FAZ19_17035</name>
</gene>
<comment type="caution">
    <text evidence="4">The sequence shown here is derived from an EMBL/GenBank/DDBJ whole genome shotgun (WGS) entry which is preliminary data.</text>
</comment>
<dbReference type="Proteomes" id="UP000309872">
    <property type="component" value="Unassembled WGS sequence"/>
</dbReference>
<sequence length="141" mass="16555">MKQTYAIMLVDDDPIFCHLFTKLLEHYPNALLKTSVFKNGEEALQYFRMHQHEQISLPDVIFVDINMPIISGWELMDFLQSESMELIQKIPIYILSSSISLSDKHKINDYSFINDYLTKPIFKKELFEVIDKCLSGLLPHR</sequence>
<dbReference type="InterPro" id="IPR011006">
    <property type="entry name" value="CheY-like_superfamily"/>
</dbReference>
<dbReference type="EMBL" id="SUKA01000005">
    <property type="protein sequence ID" value="TJY63961.1"/>
    <property type="molecule type" value="Genomic_DNA"/>
</dbReference>
<evidence type="ECO:0000259" key="3">
    <source>
        <dbReference type="PROSITE" id="PS50110"/>
    </source>
</evidence>
<evidence type="ECO:0000313" key="4">
    <source>
        <dbReference type="EMBL" id="TJY63961.1"/>
    </source>
</evidence>
<dbReference type="InterPro" id="IPR050595">
    <property type="entry name" value="Bact_response_regulator"/>
</dbReference>
<protein>
    <submittedName>
        <fullName evidence="4">Response regulator</fullName>
    </submittedName>
</protein>
<evidence type="ECO:0000313" key="5">
    <source>
        <dbReference type="Proteomes" id="UP000309872"/>
    </source>
</evidence>
<dbReference type="PROSITE" id="PS50110">
    <property type="entry name" value="RESPONSE_REGULATORY"/>
    <property type="match status" value="1"/>
</dbReference>